<dbReference type="InterPro" id="IPR008621">
    <property type="entry name" value="Cbb3-typ_cyt_oxidase_comp"/>
</dbReference>
<dbReference type="RefSeq" id="WP_126765889.1">
    <property type="nucleotide sequence ID" value="NZ_PIPJ01000002.1"/>
</dbReference>
<keyword evidence="1" id="KW-1133">Transmembrane helix</keyword>
<keyword evidence="1" id="KW-0472">Membrane</keyword>
<dbReference type="Pfam" id="PF05545">
    <property type="entry name" value="FixQ"/>
    <property type="match status" value="1"/>
</dbReference>
<evidence type="ECO:0000256" key="1">
    <source>
        <dbReference type="SAM" id="Phobius"/>
    </source>
</evidence>
<comment type="caution">
    <text evidence="2">The sequence shown here is derived from an EMBL/GenBank/DDBJ whole genome shotgun (WGS) entry which is preliminary data.</text>
</comment>
<feature type="transmembrane region" description="Helical" evidence="1">
    <location>
        <begin position="6"/>
        <end position="26"/>
    </location>
</feature>
<dbReference type="AlphaFoldDB" id="A0A432W0F8"/>
<dbReference type="OrthoDB" id="6402501at2"/>
<evidence type="ECO:0000313" key="2">
    <source>
        <dbReference type="EMBL" id="RUO22381.1"/>
    </source>
</evidence>
<sequence>MGAGFQAFHTALVFLVIIAVIVWAFWPKNKEKFDRRAESIFEEDKDLAKRKKQESNKDE</sequence>
<keyword evidence="1" id="KW-0812">Transmembrane</keyword>
<keyword evidence="3" id="KW-1185">Reference proteome</keyword>
<dbReference type="Proteomes" id="UP000288395">
    <property type="component" value="Unassembled WGS sequence"/>
</dbReference>
<protein>
    <submittedName>
        <fullName evidence="2">CcoQ/FixQ family Cbb3-type cytochrome c oxidase assembly chaperone</fullName>
    </submittedName>
</protein>
<gene>
    <name evidence="2" type="ORF">CWE08_04155</name>
</gene>
<name>A0A432W0F8_9GAMM</name>
<proteinExistence type="predicted"/>
<organism evidence="2 3">
    <name type="scientific">Aliidiomarina iranensis</name>
    <dbReference type="NCBI Taxonomy" id="1434071"/>
    <lineage>
        <taxon>Bacteria</taxon>
        <taxon>Pseudomonadati</taxon>
        <taxon>Pseudomonadota</taxon>
        <taxon>Gammaproteobacteria</taxon>
        <taxon>Alteromonadales</taxon>
        <taxon>Idiomarinaceae</taxon>
        <taxon>Aliidiomarina</taxon>
    </lineage>
</organism>
<evidence type="ECO:0000313" key="3">
    <source>
        <dbReference type="Proteomes" id="UP000288395"/>
    </source>
</evidence>
<reference evidence="3" key="1">
    <citation type="journal article" date="2018" name="Front. Microbiol.">
        <title>Genome-Based Analysis Reveals the Taxonomy and Diversity of the Family Idiomarinaceae.</title>
        <authorList>
            <person name="Liu Y."/>
            <person name="Lai Q."/>
            <person name="Shao Z."/>
        </authorList>
    </citation>
    <scope>NUCLEOTIDE SEQUENCE [LARGE SCALE GENOMIC DNA]</scope>
    <source>
        <strain evidence="3">GBPy7</strain>
    </source>
</reference>
<dbReference type="EMBL" id="PIPJ01000002">
    <property type="protein sequence ID" value="RUO22381.1"/>
    <property type="molecule type" value="Genomic_DNA"/>
</dbReference>
<accession>A0A432W0F8</accession>